<dbReference type="AlphaFoldDB" id="A0A9Q1J5U7"/>
<evidence type="ECO:0000256" key="1">
    <source>
        <dbReference type="SAM" id="MobiDB-lite"/>
    </source>
</evidence>
<protein>
    <submittedName>
        <fullName evidence="2">Uncharacterized protein</fullName>
    </submittedName>
</protein>
<gene>
    <name evidence="2" type="ORF">SKAU_G00106930</name>
</gene>
<dbReference type="Proteomes" id="UP001152622">
    <property type="component" value="Chromosome 3"/>
</dbReference>
<feature type="compositionally biased region" description="Basic and acidic residues" evidence="1">
    <location>
        <begin position="65"/>
        <end position="74"/>
    </location>
</feature>
<dbReference type="EMBL" id="JAINUF010000003">
    <property type="protein sequence ID" value="KAJ8370665.1"/>
    <property type="molecule type" value="Genomic_DNA"/>
</dbReference>
<keyword evidence="3" id="KW-1185">Reference proteome</keyword>
<comment type="caution">
    <text evidence="2">The sequence shown here is derived from an EMBL/GenBank/DDBJ whole genome shotgun (WGS) entry which is preliminary data.</text>
</comment>
<organism evidence="2 3">
    <name type="scientific">Synaphobranchus kaupii</name>
    <name type="common">Kaup's arrowtooth eel</name>
    <dbReference type="NCBI Taxonomy" id="118154"/>
    <lineage>
        <taxon>Eukaryota</taxon>
        <taxon>Metazoa</taxon>
        <taxon>Chordata</taxon>
        <taxon>Craniata</taxon>
        <taxon>Vertebrata</taxon>
        <taxon>Euteleostomi</taxon>
        <taxon>Actinopterygii</taxon>
        <taxon>Neopterygii</taxon>
        <taxon>Teleostei</taxon>
        <taxon>Anguilliformes</taxon>
        <taxon>Synaphobranchidae</taxon>
        <taxon>Synaphobranchus</taxon>
    </lineage>
</organism>
<name>A0A9Q1J5U7_SYNKA</name>
<accession>A0A9Q1J5U7</accession>
<sequence>MLPMAGPLQKPHSESALCAQPCIHPTVAELPLRPPYSPSLYRDSERTAEVARCLGEQQAPLGQRGGRDRESTDEHRYLPDSHMWCAGASGDSVPTQPRLYAKEKTICTPISPQRA</sequence>
<evidence type="ECO:0000313" key="2">
    <source>
        <dbReference type="EMBL" id="KAJ8370665.1"/>
    </source>
</evidence>
<reference evidence="2" key="1">
    <citation type="journal article" date="2023" name="Science">
        <title>Genome structures resolve the early diversification of teleost fishes.</title>
        <authorList>
            <person name="Parey E."/>
            <person name="Louis A."/>
            <person name="Montfort J."/>
            <person name="Bouchez O."/>
            <person name="Roques C."/>
            <person name="Iampietro C."/>
            <person name="Lluch J."/>
            <person name="Castinel A."/>
            <person name="Donnadieu C."/>
            <person name="Desvignes T."/>
            <person name="Floi Bucao C."/>
            <person name="Jouanno E."/>
            <person name="Wen M."/>
            <person name="Mejri S."/>
            <person name="Dirks R."/>
            <person name="Jansen H."/>
            <person name="Henkel C."/>
            <person name="Chen W.J."/>
            <person name="Zahm M."/>
            <person name="Cabau C."/>
            <person name="Klopp C."/>
            <person name="Thompson A.W."/>
            <person name="Robinson-Rechavi M."/>
            <person name="Braasch I."/>
            <person name="Lecointre G."/>
            <person name="Bobe J."/>
            <person name="Postlethwait J.H."/>
            <person name="Berthelot C."/>
            <person name="Roest Crollius H."/>
            <person name="Guiguen Y."/>
        </authorList>
    </citation>
    <scope>NUCLEOTIDE SEQUENCE</scope>
    <source>
        <strain evidence="2">WJC10195</strain>
    </source>
</reference>
<evidence type="ECO:0000313" key="3">
    <source>
        <dbReference type="Proteomes" id="UP001152622"/>
    </source>
</evidence>
<feature type="region of interest" description="Disordered" evidence="1">
    <location>
        <begin position="55"/>
        <end position="74"/>
    </location>
</feature>
<proteinExistence type="predicted"/>